<dbReference type="InterPro" id="IPR055414">
    <property type="entry name" value="LRR_R13L4/SHOC2-like"/>
</dbReference>
<comment type="caution">
    <text evidence="3">The sequence shown here is derived from an EMBL/GenBank/DDBJ whole genome shotgun (WGS) entry which is preliminary data.</text>
</comment>
<organism evidence="3 4">
    <name type="scientific">Dipteronia sinensis</name>
    <dbReference type="NCBI Taxonomy" id="43782"/>
    <lineage>
        <taxon>Eukaryota</taxon>
        <taxon>Viridiplantae</taxon>
        <taxon>Streptophyta</taxon>
        <taxon>Embryophyta</taxon>
        <taxon>Tracheophyta</taxon>
        <taxon>Spermatophyta</taxon>
        <taxon>Magnoliopsida</taxon>
        <taxon>eudicotyledons</taxon>
        <taxon>Gunneridae</taxon>
        <taxon>Pentapetalae</taxon>
        <taxon>rosids</taxon>
        <taxon>malvids</taxon>
        <taxon>Sapindales</taxon>
        <taxon>Sapindaceae</taxon>
        <taxon>Hippocastanoideae</taxon>
        <taxon>Acereae</taxon>
        <taxon>Dipteronia</taxon>
    </lineage>
</organism>
<dbReference type="SUPFAM" id="SSF52058">
    <property type="entry name" value="L domain-like"/>
    <property type="match status" value="1"/>
</dbReference>
<dbReference type="EMBL" id="JANJYJ010000006">
    <property type="protein sequence ID" value="KAK3205877.1"/>
    <property type="molecule type" value="Genomic_DNA"/>
</dbReference>
<name>A0AAE0A886_9ROSI</name>
<evidence type="ECO:0000313" key="3">
    <source>
        <dbReference type="EMBL" id="KAK3205877.1"/>
    </source>
</evidence>
<proteinExistence type="predicted"/>
<dbReference type="PANTHER" id="PTHR47186">
    <property type="entry name" value="LEUCINE-RICH REPEAT-CONTAINING PROTEIN 57"/>
    <property type="match status" value="1"/>
</dbReference>
<gene>
    <name evidence="3" type="ORF">Dsin_019923</name>
</gene>
<evidence type="ECO:0000256" key="1">
    <source>
        <dbReference type="ARBA" id="ARBA00022737"/>
    </source>
</evidence>
<accession>A0AAE0A886</accession>
<dbReference type="Proteomes" id="UP001281410">
    <property type="component" value="Unassembled WGS sequence"/>
</dbReference>
<reference evidence="3" key="1">
    <citation type="journal article" date="2023" name="Plant J.">
        <title>Genome sequences and population genomics provide insights into the demographic history, inbreeding, and mutation load of two 'living fossil' tree species of Dipteronia.</title>
        <authorList>
            <person name="Feng Y."/>
            <person name="Comes H.P."/>
            <person name="Chen J."/>
            <person name="Zhu S."/>
            <person name="Lu R."/>
            <person name="Zhang X."/>
            <person name="Li P."/>
            <person name="Qiu J."/>
            <person name="Olsen K.M."/>
            <person name="Qiu Y."/>
        </authorList>
    </citation>
    <scope>NUCLEOTIDE SEQUENCE</scope>
    <source>
        <strain evidence="3">NBL</strain>
    </source>
</reference>
<keyword evidence="4" id="KW-1185">Reference proteome</keyword>
<dbReference type="InterPro" id="IPR032675">
    <property type="entry name" value="LRR_dom_sf"/>
</dbReference>
<dbReference type="Gene3D" id="3.80.10.10">
    <property type="entry name" value="Ribonuclease Inhibitor"/>
    <property type="match status" value="1"/>
</dbReference>
<protein>
    <recommendedName>
        <fullName evidence="2">Disease resistance R13L4/SHOC-2-like LRR domain-containing protein</fullName>
    </recommendedName>
</protein>
<evidence type="ECO:0000259" key="2">
    <source>
        <dbReference type="Pfam" id="PF23598"/>
    </source>
</evidence>
<dbReference type="Pfam" id="PF23598">
    <property type="entry name" value="LRR_14"/>
    <property type="match status" value="1"/>
</dbReference>
<sequence length="163" mass="18346">MFKKLRVLSLRKYHINKLPDSIGELRYLGYFNLAHTEIASFPDSIKDLFSLQVLILRNCSRMSRLPPEAGTLINLRHLDIGGIKSITEMPSGMQELKYLQTLSDTLNSSKSSIPVVEYMAISFTVICVTQQLSESRPSCSFQFCICEVSSIDPSFSCEAVISR</sequence>
<keyword evidence="1" id="KW-0677">Repeat</keyword>
<feature type="domain" description="Disease resistance R13L4/SHOC-2-like LRR" evidence="2">
    <location>
        <begin position="2"/>
        <end position="111"/>
    </location>
</feature>
<dbReference type="PANTHER" id="PTHR47186:SF41">
    <property type="entry name" value="OS12G0131701 PROTEIN"/>
    <property type="match status" value="1"/>
</dbReference>
<evidence type="ECO:0000313" key="4">
    <source>
        <dbReference type="Proteomes" id="UP001281410"/>
    </source>
</evidence>
<dbReference type="AlphaFoldDB" id="A0AAE0A886"/>